<keyword evidence="11" id="KW-1185">Reference proteome</keyword>
<gene>
    <name evidence="10" type="ORF">NMOB1V02_LOCUS2512</name>
</gene>
<dbReference type="FunFam" id="1.25.40.20:FF:000069">
    <property type="entry name" value="Glutaminase, isoform E"/>
    <property type="match status" value="1"/>
</dbReference>
<dbReference type="InterPro" id="IPR036770">
    <property type="entry name" value="Ankyrin_rpt-contain_sf"/>
</dbReference>
<dbReference type="EC" id="3.5.1.2" evidence="3"/>
<name>A0A7R9GB98_9CRUS</name>
<evidence type="ECO:0000256" key="6">
    <source>
        <dbReference type="ARBA" id="ARBA00023043"/>
    </source>
</evidence>
<dbReference type="Pfam" id="PF04960">
    <property type="entry name" value="Glutaminase"/>
    <property type="match status" value="1"/>
</dbReference>
<dbReference type="GO" id="GO:0004359">
    <property type="term" value="F:glutaminase activity"/>
    <property type="evidence" value="ECO:0007669"/>
    <property type="project" value="UniProtKB-EC"/>
</dbReference>
<organism evidence="10">
    <name type="scientific">Notodromas monacha</name>
    <dbReference type="NCBI Taxonomy" id="399045"/>
    <lineage>
        <taxon>Eukaryota</taxon>
        <taxon>Metazoa</taxon>
        <taxon>Ecdysozoa</taxon>
        <taxon>Arthropoda</taxon>
        <taxon>Crustacea</taxon>
        <taxon>Oligostraca</taxon>
        <taxon>Ostracoda</taxon>
        <taxon>Podocopa</taxon>
        <taxon>Podocopida</taxon>
        <taxon>Cypridocopina</taxon>
        <taxon>Cypridoidea</taxon>
        <taxon>Cyprididae</taxon>
        <taxon>Notodromas</taxon>
    </lineage>
</organism>
<dbReference type="OrthoDB" id="9995210at2759"/>
<dbReference type="SUPFAM" id="SSF48403">
    <property type="entry name" value="Ankyrin repeat"/>
    <property type="match status" value="1"/>
</dbReference>
<dbReference type="Gene3D" id="3.40.710.10">
    <property type="entry name" value="DD-peptidase/beta-lactamase superfamily"/>
    <property type="match status" value="1"/>
</dbReference>
<comment type="similarity">
    <text evidence="1">Belongs to the glutaminase family.</text>
</comment>
<evidence type="ECO:0000313" key="10">
    <source>
        <dbReference type="EMBL" id="CAD7274689.1"/>
    </source>
</evidence>
<dbReference type="PANTHER" id="PTHR12544:SF29">
    <property type="entry name" value="GLUTAMINASE"/>
    <property type="match status" value="1"/>
</dbReference>
<keyword evidence="6 8" id="KW-0040">ANK repeat</keyword>
<dbReference type="PROSITE" id="PS50088">
    <property type="entry name" value="ANK_REPEAT"/>
    <property type="match status" value="2"/>
</dbReference>
<reference evidence="10" key="1">
    <citation type="submission" date="2020-11" db="EMBL/GenBank/DDBJ databases">
        <authorList>
            <person name="Tran Van P."/>
        </authorList>
    </citation>
    <scope>NUCLEOTIDE SEQUENCE</scope>
</reference>
<evidence type="ECO:0000256" key="4">
    <source>
        <dbReference type="ARBA" id="ARBA00022737"/>
    </source>
</evidence>
<proteinExistence type="inferred from homology"/>
<sequence>MNRKELMRDRGLTRFLLRTSTNLSVGDEGKVIINFEEALFAMLEQDGKVNAGKLFKSFEEQGIRRDDPRLRTIIDTLSQMSLKMSVDSDLGEPVLIENLAIDKPSFIKLSQVYNRIPQTAKADPGAFGVAVCSIDGQRFSVGDTKTFFLLMSMSDALMYALARSELESEDIEKYIGQEPSGRDAKELALDSRNRPFNPLIDSGGIMIAALIQKLVHPDLKYSEVFDWVFNSFKRATGGMPFRFNNAAFIATKEAADGNYAQAYYMREMKCFPPGAELLACMDLYLQCHSMESTCETLAVIAATLANGGINPLTEEMVFKGDAVTDILSLMHSCGLKEYSGAFAFEVGMPAKSNACGALMVVVPNVLGYCVWSPPIDPMFQLSLRGLAFSEKIVSAFPFHHFDNVKQPCSKKTDPCRSLVDERAEPVVSLLFLAASGDAKAMHRFFMSGMDMSVADYDGRTALHLSAAEGHGECVEYLIKVCGADPNVVDRWGQTPLDDAILFGNTEVARILADAGGKPKATESEK</sequence>
<dbReference type="EMBL" id="OA882318">
    <property type="protein sequence ID" value="CAD7274689.1"/>
    <property type="molecule type" value="Genomic_DNA"/>
</dbReference>
<dbReference type="SUPFAM" id="SSF56601">
    <property type="entry name" value="beta-lactamase/transpeptidase-like"/>
    <property type="match status" value="1"/>
</dbReference>
<comment type="catalytic activity">
    <reaction evidence="7">
        <text>L-glutamine + H2O = L-glutamate + NH4(+)</text>
        <dbReference type="Rhea" id="RHEA:15889"/>
        <dbReference type="ChEBI" id="CHEBI:15377"/>
        <dbReference type="ChEBI" id="CHEBI:28938"/>
        <dbReference type="ChEBI" id="CHEBI:29985"/>
        <dbReference type="ChEBI" id="CHEBI:58359"/>
        <dbReference type="EC" id="3.5.1.2"/>
    </reaction>
</comment>
<feature type="repeat" description="ANK" evidence="8">
    <location>
        <begin position="491"/>
        <end position="523"/>
    </location>
</feature>
<accession>A0A7R9GB98</accession>
<dbReference type="Pfam" id="PF12796">
    <property type="entry name" value="Ank_2"/>
    <property type="match status" value="1"/>
</dbReference>
<dbReference type="PANTHER" id="PTHR12544">
    <property type="entry name" value="GLUTAMINASE"/>
    <property type="match status" value="1"/>
</dbReference>
<feature type="repeat" description="ANK" evidence="8">
    <location>
        <begin position="457"/>
        <end position="490"/>
    </location>
</feature>
<feature type="domain" description="Glutaminase EF-hand" evidence="9">
    <location>
        <begin position="36"/>
        <end position="108"/>
    </location>
</feature>
<dbReference type="Pfam" id="PF17959">
    <property type="entry name" value="EF-hand_14"/>
    <property type="match status" value="1"/>
</dbReference>
<dbReference type="SMART" id="SM00248">
    <property type="entry name" value="ANK"/>
    <property type="match status" value="2"/>
</dbReference>
<keyword evidence="5" id="KW-0378">Hydrolase</keyword>
<keyword evidence="4" id="KW-0677">Repeat</keyword>
<dbReference type="Gene3D" id="1.25.40.20">
    <property type="entry name" value="Ankyrin repeat-containing domain"/>
    <property type="match status" value="1"/>
</dbReference>
<evidence type="ECO:0000256" key="7">
    <source>
        <dbReference type="ARBA" id="ARBA00049534"/>
    </source>
</evidence>
<dbReference type="PROSITE" id="PS50297">
    <property type="entry name" value="ANK_REP_REGION"/>
    <property type="match status" value="1"/>
</dbReference>
<evidence type="ECO:0000256" key="2">
    <source>
        <dbReference type="ARBA" id="ARBA00011881"/>
    </source>
</evidence>
<evidence type="ECO:0000256" key="5">
    <source>
        <dbReference type="ARBA" id="ARBA00022801"/>
    </source>
</evidence>
<dbReference type="InterPro" id="IPR015868">
    <property type="entry name" value="Glutaminase"/>
</dbReference>
<dbReference type="InterPro" id="IPR012338">
    <property type="entry name" value="Beta-lactam/transpept-like"/>
</dbReference>
<evidence type="ECO:0000256" key="3">
    <source>
        <dbReference type="ARBA" id="ARBA00012918"/>
    </source>
</evidence>
<evidence type="ECO:0000256" key="1">
    <source>
        <dbReference type="ARBA" id="ARBA00011076"/>
    </source>
</evidence>
<dbReference type="Proteomes" id="UP000678499">
    <property type="component" value="Unassembled WGS sequence"/>
</dbReference>
<dbReference type="GO" id="GO:0006543">
    <property type="term" value="P:L-glutamine catabolic process"/>
    <property type="evidence" value="ECO:0007669"/>
    <property type="project" value="TreeGrafter"/>
</dbReference>
<dbReference type="InterPro" id="IPR041541">
    <property type="entry name" value="Glutaminase_EF-hand"/>
</dbReference>
<dbReference type="EMBL" id="CAJPEX010000281">
    <property type="protein sequence ID" value="CAG0914841.1"/>
    <property type="molecule type" value="Genomic_DNA"/>
</dbReference>
<dbReference type="GO" id="GO:0006537">
    <property type="term" value="P:glutamate biosynthetic process"/>
    <property type="evidence" value="ECO:0007669"/>
    <property type="project" value="TreeGrafter"/>
</dbReference>
<dbReference type="AlphaFoldDB" id="A0A7R9GB98"/>
<evidence type="ECO:0000259" key="9">
    <source>
        <dbReference type="Pfam" id="PF17959"/>
    </source>
</evidence>
<comment type="subunit">
    <text evidence="2">Homotetramer.</text>
</comment>
<evidence type="ECO:0000256" key="8">
    <source>
        <dbReference type="PROSITE-ProRule" id="PRU00023"/>
    </source>
</evidence>
<dbReference type="InterPro" id="IPR002110">
    <property type="entry name" value="Ankyrin_rpt"/>
</dbReference>
<protein>
    <recommendedName>
        <fullName evidence="3">glutaminase</fullName>
        <ecNumber evidence="3">3.5.1.2</ecNumber>
    </recommendedName>
</protein>
<evidence type="ECO:0000313" key="11">
    <source>
        <dbReference type="Proteomes" id="UP000678499"/>
    </source>
</evidence>